<dbReference type="EMBL" id="JAGMUV010000002">
    <property type="protein sequence ID" value="KAH7171266.1"/>
    <property type="molecule type" value="Genomic_DNA"/>
</dbReference>
<evidence type="ECO:0000313" key="1">
    <source>
        <dbReference type="EMBL" id="KAH7171266.1"/>
    </source>
</evidence>
<sequence length="424" mass="48181">MSVLSVLVFITHGTSLRRGWPKKPPDDATLLELFSRILMGEEKCPSKLSAVLEKGIEFPWQDVEDFVNPFGDSRGGAFESVWTFDLDKDVLLLTKKDRFCSTPLERARERLLNLDDFELQTPPRLPLPDEKTLPGPYWDLKMDPPPREKSFLGQILRDFVHAWRHVLRRQMNTTTFMRLAYATIWISTMDFDILERTGFEHISSGRPYVWLLNLPNWETPDDTLVQAGASWFVLTQDTKEGLEIVRRHMKSDLLLGKSTNNTATYVILTLRQVTLCKANGSQLMWTRSETLFDGGSASDSAIDMILWATKTTTTEPQPSRIHFLPTEIQNKILCHATTSFVASAKLGCELDLGTPFSWLDRGVKISVEGCKRHRGGSSPAESLIVFNGTMSGLSYKRELGDWPKHFRRRRAPSAGRTQSFAGWL</sequence>
<gene>
    <name evidence="1" type="ORF">EDB81DRAFT_638173</name>
</gene>
<accession>A0A9P9FRH3</accession>
<evidence type="ECO:0000313" key="2">
    <source>
        <dbReference type="Proteomes" id="UP000738349"/>
    </source>
</evidence>
<dbReference type="OrthoDB" id="4934446at2759"/>
<dbReference type="Proteomes" id="UP000738349">
    <property type="component" value="Unassembled WGS sequence"/>
</dbReference>
<dbReference type="AlphaFoldDB" id="A0A9P9FRH3"/>
<proteinExistence type="predicted"/>
<name>A0A9P9FRH3_9HYPO</name>
<reference evidence="1" key="1">
    <citation type="journal article" date="2021" name="Nat. Commun.">
        <title>Genetic determinants of endophytism in the Arabidopsis root mycobiome.</title>
        <authorList>
            <person name="Mesny F."/>
            <person name="Miyauchi S."/>
            <person name="Thiergart T."/>
            <person name="Pickel B."/>
            <person name="Atanasova L."/>
            <person name="Karlsson M."/>
            <person name="Huettel B."/>
            <person name="Barry K.W."/>
            <person name="Haridas S."/>
            <person name="Chen C."/>
            <person name="Bauer D."/>
            <person name="Andreopoulos W."/>
            <person name="Pangilinan J."/>
            <person name="LaButti K."/>
            <person name="Riley R."/>
            <person name="Lipzen A."/>
            <person name="Clum A."/>
            <person name="Drula E."/>
            <person name="Henrissat B."/>
            <person name="Kohler A."/>
            <person name="Grigoriev I.V."/>
            <person name="Martin F.M."/>
            <person name="Hacquard S."/>
        </authorList>
    </citation>
    <scope>NUCLEOTIDE SEQUENCE</scope>
    <source>
        <strain evidence="1">MPI-CAGE-AT-0147</strain>
    </source>
</reference>
<organism evidence="1 2">
    <name type="scientific">Dactylonectria macrodidyma</name>
    <dbReference type="NCBI Taxonomy" id="307937"/>
    <lineage>
        <taxon>Eukaryota</taxon>
        <taxon>Fungi</taxon>
        <taxon>Dikarya</taxon>
        <taxon>Ascomycota</taxon>
        <taxon>Pezizomycotina</taxon>
        <taxon>Sordariomycetes</taxon>
        <taxon>Hypocreomycetidae</taxon>
        <taxon>Hypocreales</taxon>
        <taxon>Nectriaceae</taxon>
        <taxon>Dactylonectria</taxon>
    </lineage>
</organism>
<comment type="caution">
    <text evidence="1">The sequence shown here is derived from an EMBL/GenBank/DDBJ whole genome shotgun (WGS) entry which is preliminary data.</text>
</comment>
<keyword evidence="2" id="KW-1185">Reference proteome</keyword>
<protein>
    <submittedName>
        <fullName evidence="1">Uncharacterized protein</fullName>
    </submittedName>
</protein>